<comment type="caution">
    <text evidence="15">The sequence shown here is derived from an EMBL/GenBank/DDBJ whole genome shotgun (WGS) entry which is preliminary data.</text>
</comment>
<evidence type="ECO:0000256" key="4">
    <source>
        <dbReference type="ARBA" id="ARBA00010617"/>
    </source>
</evidence>
<organism evidence="15 16">
    <name type="scientific">Homarus americanus</name>
    <name type="common">American lobster</name>
    <dbReference type="NCBI Taxonomy" id="6706"/>
    <lineage>
        <taxon>Eukaryota</taxon>
        <taxon>Metazoa</taxon>
        <taxon>Ecdysozoa</taxon>
        <taxon>Arthropoda</taxon>
        <taxon>Crustacea</taxon>
        <taxon>Multicrustacea</taxon>
        <taxon>Malacostraca</taxon>
        <taxon>Eumalacostraca</taxon>
        <taxon>Eucarida</taxon>
        <taxon>Decapoda</taxon>
        <taxon>Pleocyemata</taxon>
        <taxon>Astacidea</taxon>
        <taxon>Nephropoidea</taxon>
        <taxon>Nephropidae</taxon>
        <taxon>Homarus</taxon>
    </lineage>
</organism>
<dbReference type="GO" id="GO:0020037">
    <property type="term" value="F:heme binding"/>
    <property type="evidence" value="ECO:0007669"/>
    <property type="project" value="InterPro"/>
</dbReference>
<dbReference type="Gene3D" id="1.10.630.10">
    <property type="entry name" value="Cytochrome P450"/>
    <property type="match status" value="1"/>
</dbReference>
<keyword evidence="8" id="KW-0492">Microsome</keyword>
<dbReference type="InterPro" id="IPR001128">
    <property type="entry name" value="Cyt_P450"/>
</dbReference>
<dbReference type="PRINTS" id="PR00464">
    <property type="entry name" value="EP450II"/>
</dbReference>
<evidence type="ECO:0000256" key="11">
    <source>
        <dbReference type="ARBA" id="ARBA00023033"/>
    </source>
</evidence>
<keyword evidence="14" id="KW-0812">Transmembrane</keyword>
<keyword evidence="9" id="KW-0560">Oxidoreductase</keyword>
<evidence type="ECO:0000256" key="13">
    <source>
        <dbReference type="SAM" id="MobiDB-lite"/>
    </source>
</evidence>
<feature type="region of interest" description="Disordered" evidence="13">
    <location>
        <begin position="303"/>
        <end position="355"/>
    </location>
</feature>
<dbReference type="GO" id="GO:0004497">
    <property type="term" value="F:monooxygenase activity"/>
    <property type="evidence" value="ECO:0007669"/>
    <property type="project" value="UniProtKB-KW"/>
</dbReference>
<keyword evidence="16" id="KW-1185">Reference proteome</keyword>
<evidence type="ECO:0000313" key="15">
    <source>
        <dbReference type="EMBL" id="KAG7175941.1"/>
    </source>
</evidence>
<keyword evidence="6" id="KW-0479">Metal-binding</keyword>
<name>A0A8J5N8M7_HOMAM</name>
<evidence type="ECO:0000256" key="3">
    <source>
        <dbReference type="ARBA" id="ARBA00004406"/>
    </source>
</evidence>
<dbReference type="EMBL" id="JAHLQT010004517">
    <property type="protein sequence ID" value="KAG7175941.1"/>
    <property type="molecule type" value="Genomic_DNA"/>
</dbReference>
<proteinExistence type="inferred from homology"/>
<feature type="compositionally biased region" description="Low complexity" evidence="13">
    <location>
        <begin position="319"/>
        <end position="351"/>
    </location>
</feature>
<dbReference type="GO" id="GO:0005506">
    <property type="term" value="F:iron ion binding"/>
    <property type="evidence" value="ECO:0007669"/>
    <property type="project" value="InterPro"/>
</dbReference>
<evidence type="ECO:0000256" key="9">
    <source>
        <dbReference type="ARBA" id="ARBA00023002"/>
    </source>
</evidence>
<evidence type="ECO:0000256" key="5">
    <source>
        <dbReference type="ARBA" id="ARBA00022617"/>
    </source>
</evidence>
<evidence type="ECO:0000256" key="2">
    <source>
        <dbReference type="ARBA" id="ARBA00004174"/>
    </source>
</evidence>
<gene>
    <name evidence="15" type="primary">Cyp6a2-L</name>
    <name evidence="15" type="ORF">Hamer_G025071</name>
</gene>
<dbReference type="Pfam" id="PF00067">
    <property type="entry name" value="p450"/>
    <property type="match status" value="1"/>
</dbReference>
<keyword evidence="14" id="KW-1133">Transmembrane helix</keyword>
<keyword evidence="7" id="KW-0256">Endoplasmic reticulum</keyword>
<dbReference type="InterPro" id="IPR036396">
    <property type="entry name" value="Cyt_P450_sf"/>
</dbReference>
<keyword evidence="10" id="KW-0408">Iron</keyword>
<evidence type="ECO:0000256" key="10">
    <source>
        <dbReference type="ARBA" id="ARBA00023004"/>
    </source>
</evidence>
<keyword evidence="5" id="KW-0349">Heme</keyword>
<sequence>MGMEAWLLTVVGVLGSWLLIVMGVEVWILLMVGVMGSWAYTRRRHNYWSARGVSTPPYLPFLGHLHKLFSPTQSKQLYFWEIYHKYGGARFCGLYELHNPLLLIGDPHLIKHICVKDFDHFVNRRGIGTFNNNNVVNLMLFNKMGGEWKALRSVMSPTFTSGKMHVMFPLICEKADALVSFSLKQSAEKYYTDMKYNFACFTIETIASCAFGVDCDSKDDEIRNFAKQADKLFYFSFTSIMKIALRRIFPKLSSALGLTRERPEFLFFKNVAKKAIQLRQEGQRRGDFLDLLLEASATDEPSITHKKNLTIQNNDHTAQNNDHTTQNNDHTTQNNDHTTQNNNQHINDQTQAPSKDGKTNLGYCECVKPNLPHQSALMGSLLLAEKHIFGE</sequence>
<dbReference type="Proteomes" id="UP000747542">
    <property type="component" value="Unassembled WGS sequence"/>
</dbReference>
<evidence type="ECO:0000256" key="6">
    <source>
        <dbReference type="ARBA" id="ARBA00022723"/>
    </source>
</evidence>
<accession>A0A8J5N8M7</accession>
<dbReference type="InterPro" id="IPR050476">
    <property type="entry name" value="Insect_CytP450_Detox"/>
</dbReference>
<dbReference type="PANTHER" id="PTHR24292:SF54">
    <property type="entry name" value="CYP9F3-RELATED"/>
    <property type="match status" value="1"/>
</dbReference>
<comment type="similarity">
    <text evidence="4">Belongs to the cytochrome P450 family.</text>
</comment>
<reference evidence="15" key="1">
    <citation type="journal article" date="2021" name="Sci. Adv.">
        <title>The American lobster genome reveals insights on longevity, neural, and immune adaptations.</title>
        <authorList>
            <person name="Polinski J.M."/>
            <person name="Zimin A.V."/>
            <person name="Clark K.F."/>
            <person name="Kohn A.B."/>
            <person name="Sadowski N."/>
            <person name="Timp W."/>
            <person name="Ptitsyn A."/>
            <person name="Khanna P."/>
            <person name="Romanova D.Y."/>
            <person name="Williams P."/>
            <person name="Greenwood S.J."/>
            <person name="Moroz L.L."/>
            <person name="Walt D.R."/>
            <person name="Bodnar A.G."/>
        </authorList>
    </citation>
    <scope>NUCLEOTIDE SEQUENCE</scope>
    <source>
        <strain evidence="15">GMGI-L3</strain>
    </source>
</reference>
<dbReference type="AlphaFoldDB" id="A0A8J5N8M7"/>
<evidence type="ECO:0000256" key="1">
    <source>
        <dbReference type="ARBA" id="ARBA00001971"/>
    </source>
</evidence>
<evidence type="ECO:0000256" key="7">
    <source>
        <dbReference type="ARBA" id="ARBA00022824"/>
    </source>
</evidence>
<keyword evidence="11" id="KW-0503">Monooxygenase</keyword>
<dbReference type="PANTHER" id="PTHR24292">
    <property type="entry name" value="CYTOCHROME P450"/>
    <property type="match status" value="1"/>
</dbReference>
<dbReference type="SUPFAM" id="SSF48264">
    <property type="entry name" value="Cytochrome P450"/>
    <property type="match status" value="1"/>
</dbReference>
<dbReference type="GO" id="GO:0005789">
    <property type="term" value="C:endoplasmic reticulum membrane"/>
    <property type="evidence" value="ECO:0007669"/>
    <property type="project" value="UniProtKB-SubCell"/>
</dbReference>
<comment type="subcellular location">
    <subcellularLocation>
        <location evidence="3">Endoplasmic reticulum membrane</location>
        <topology evidence="3">Peripheral membrane protein</topology>
    </subcellularLocation>
    <subcellularLocation>
        <location evidence="2">Microsome membrane</location>
        <topology evidence="2">Peripheral membrane protein</topology>
    </subcellularLocation>
</comment>
<keyword evidence="12 14" id="KW-0472">Membrane</keyword>
<evidence type="ECO:0000256" key="14">
    <source>
        <dbReference type="SAM" id="Phobius"/>
    </source>
</evidence>
<comment type="cofactor">
    <cofactor evidence="1">
        <name>heme</name>
        <dbReference type="ChEBI" id="CHEBI:30413"/>
    </cofactor>
</comment>
<feature type="transmembrane region" description="Helical" evidence="14">
    <location>
        <begin position="6"/>
        <end position="34"/>
    </location>
</feature>
<dbReference type="InterPro" id="IPR002402">
    <property type="entry name" value="Cyt_P450_E_grp-II"/>
</dbReference>
<protein>
    <submittedName>
        <fullName evidence="15">Cytochrome P450 6a2-like</fullName>
    </submittedName>
</protein>
<feature type="compositionally biased region" description="Polar residues" evidence="13">
    <location>
        <begin position="309"/>
        <end position="318"/>
    </location>
</feature>
<evidence type="ECO:0000313" key="16">
    <source>
        <dbReference type="Proteomes" id="UP000747542"/>
    </source>
</evidence>
<dbReference type="GO" id="GO:0016705">
    <property type="term" value="F:oxidoreductase activity, acting on paired donors, with incorporation or reduction of molecular oxygen"/>
    <property type="evidence" value="ECO:0007669"/>
    <property type="project" value="InterPro"/>
</dbReference>
<evidence type="ECO:0000256" key="8">
    <source>
        <dbReference type="ARBA" id="ARBA00022848"/>
    </source>
</evidence>
<evidence type="ECO:0000256" key="12">
    <source>
        <dbReference type="ARBA" id="ARBA00023136"/>
    </source>
</evidence>